<feature type="domain" description="Malonyl-CoA decarboxylase C-terminal" evidence="1">
    <location>
        <begin position="175"/>
        <end position="322"/>
    </location>
</feature>
<dbReference type="Proteomes" id="UP000706039">
    <property type="component" value="Unassembled WGS sequence"/>
</dbReference>
<name>A0ABS7PRV6_9SPHN</name>
<dbReference type="Gene3D" id="3.40.630.150">
    <property type="entry name" value="Malonyl-CoA decarboxylase, catalytic domain"/>
    <property type="match status" value="1"/>
</dbReference>
<dbReference type="InterPro" id="IPR035372">
    <property type="entry name" value="MCD_N"/>
</dbReference>
<dbReference type="InterPro" id="IPR038351">
    <property type="entry name" value="MCD_N_sf"/>
</dbReference>
<evidence type="ECO:0000313" key="3">
    <source>
        <dbReference type="EMBL" id="MBY8824001.1"/>
    </source>
</evidence>
<organism evidence="3 4">
    <name type="scientific">Sphingomonas colocasiae</name>
    <dbReference type="NCBI Taxonomy" id="1848973"/>
    <lineage>
        <taxon>Bacteria</taxon>
        <taxon>Pseudomonadati</taxon>
        <taxon>Pseudomonadota</taxon>
        <taxon>Alphaproteobacteria</taxon>
        <taxon>Sphingomonadales</taxon>
        <taxon>Sphingomonadaceae</taxon>
        <taxon>Sphingomonas</taxon>
    </lineage>
</organism>
<dbReference type="EMBL" id="JAINVV010000008">
    <property type="protein sequence ID" value="MBY8824001.1"/>
    <property type="molecule type" value="Genomic_DNA"/>
</dbReference>
<reference evidence="3 4" key="1">
    <citation type="submission" date="2021-08" db="EMBL/GenBank/DDBJ databases">
        <authorList>
            <person name="Tuo L."/>
        </authorList>
    </citation>
    <scope>NUCLEOTIDE SEQUENCE [LARGE SCALE GENOMIC DNA]</scope>
    <source>
        <strain evidence="3 4">JCM 31229</strain>
    </source>
</reference>
<evidence type="ECO:0000313" key="4">
    <source>
        <dbReference type="Proteomes" id="UP000706039"/>
    </source>
</evidence>
<dbReference type="Gene3D" id="1.20.140.90">
    <property type="entry name" value="Malonyl-CoA decarboxylase, oligemerization domain"/>
    <property type="match status" value="1"/>
</dbReference>
<dbReference type="PANTHER" id="PTHR28641">
    <property type="match status" value="1"/>
</dbReference>
<dbReference type="Pfam" id="PF05292">
    <property type="entry name" value="MCD"/>
    <property type="match status" value="2"/>
</dbReference>
<gene>
    <name evidence="3" type="ORF">K7G82_16975</name>
</gene>
<dbReference type="RefSeq" id="WP_222991103.1">
    <property type="nucleotide sequence ID" value="NZ_JAINVV010000008.1"/>
</dbReference>
<sequence length="446" mass="48898">MIRIALPRLIDGVTRQGRNLLRRYAAGAFARRTGGSGSHAMRLERLAHSLLSGRGEASGVLIATELLQIYAGATTDERLAFFRLLAERFDTGATALDAAWARYKADGPSALPALAQAVEAPRQELFRRLNLAPGGTAALVGMRADLLRAARSAGGTLDAVDADLLHLLQSWFNRGFLTMRQIDWSSPANLLERVTRYEAVHHIRDWNDLRSRLDPPDRRCFAFFHPAMPDEPLIFVEVALTRGMPDAIQSVLDPARAPMASADADTAVFYSISNCQPGLKGVSFGHFLIKQVASDLKGDLPGLDCFVTLSPIPGFIAWLGKSDPALAEACKSDDFDEEARASLTARAIEYFTTARTADNRPVDPVARFHLGNGARLERLNWMGDTSANGMRQSAGLMVNYLYDLANIETYHEAYANDGAVILGDPFRATMRQLTKPTARAMARNRR</sequence>
<evidence type="ECO:0000259" key="2">
    <source>
        <dbReference type="Pfam" id="PF17408"/>
    </source>
</evidence>
<dbReference type="Pfam" id="PF17408">
    <property type="entry name" value="MCD_N"/>
    <property type="match status" value="1"/>
</dbReference>
<protein>
    <submittedName>
        <fullName evidence="3">Malonyl-CoA decarboxylase</fullName>
    </submittedName>
</protein>
<evidence type="ECO:0000259" key="1">
    <source>
        <dbReference type="Pfam" id="PF05292"/>
    </source>
</evidence>
<feature type="domain" description="Malonyl-CoA decarboxylase C-terminal" evidence="1">
    <location>
        <begin position="331"/>
        <end position="403"/>
    </location>
</feature>
<comment type="caution">
    <text evidence="3">The sequence shown here is derived from an EMBL/GenBank/DDBJ whole genome shotgun (WGS) entry which is preliminary data.</text>
</comment>
<dbReference type="InterPro" id="IPR042303">
    <property type="entry name" value="Malonyl_CoA_deC_C_sf"/>
</dbReference>
<keyword evidence="4" id="KW-1185">Reference proteome</keyword>
<dbReference type="InterPro" id="IPR007956">
    <property type="entry name" value="Malonyl_CoA_deC_C"/>
</dbReference>
<accession>A0ABS7PRV6</accession>
<feature type="domain" description="Malonyl-CoA decarboxylase N-terminal" evidence="2">
    <location>
        <begin position="89"/>
        <end position="172"/>
    </location>
</feature>
<proteinExistence type="predicted"/>
<dbReference type="PANTHER" id="PTHR28641:SF1">
    <property type="entry name" value="MALONYL-COA DECARBOXYLASE, MITOCHONDRIAL"/>
    <property type="match status" value="1"/>
</dbReference>
<dbReference type="InterPro" id="IPR038917">
    <property type="entry name" value="Malonyl_CoA_deC"/>
</dbReference>